<dbReference type="InterPro" id="IPR015943">
    <property type="entry name" value="WD40/YVTN_repeat-like_dom_sf"/>
</dbReference>
<feature type="region of interest" description="Disordered" evidence="12">
    <location>
        <begin position="175"/>
        <end position="228"/>
    </location>
</feature>
<keyword evidence="5" id="KW-0677">Repeat</keyword>
<protein>
    <submittedName>
        <fullName evidence="14">WD 40 repeat domain containing protein,putative</fullName>
    </submittedName>
</protein>
<accession>A0A061DAW3</accession>
<evidence type="ECO:0000256" key="11">
    <source>
        <dbReference type="PROSITE-ProRule" id="PRU00221"/>
    </source>
</evidence>
<evidence type="ECO:0000256" key="10">
    <source>
        <dbReference type="ARBA" id="ARBA00023136"/>
    </source>
</evidence>
<gene>
    <name evidence="14" type="ORF">BBBOND_0212060</name>
</gene>
<dbReference type="AlphaFoldDB" id="A0A061DAW3"/>
<keyword evidence="10 13" id="KW-0472">Membrane</keyword>
<dbReference type="PROSITE" id="PS50082">
    <property type="entry name" value="WD_REPEATS_2"/>
    <property type="match status" value="1"/>
</dbReference>
<evidence type="ECO:0000256" key="3">
    <source>
        <dbReference type="ARBA" id="ARBA00022574"/>
    </source>
</evidence>
<keyword evidence="7" id="KW-0931">ER-Golgi transport</keyword>
<dbReference type="PANTHER" id="PTHR23284">
    <property type="entry name" value="PROLACTIN REGULATORY ELEMENT BINDING PROTEIN"/>
    <property type="match status" value="1"/>
</dbReference>
<dbReference type="GO" id="GO:0006888">
    <property type="term" value="P:endoplasmic reticulum to Golgi vesicle-mediated transport"/>
    <property type="evidence" value="ECO:0007669"/>
    <property type="project" value="TreeGrafter"/>
</dbReference>
<dbReference type="VEuPathDB" id="PiroplasmaDB:BBBOND_0212060"/>
<dbReference type="STRING" id="5866.A0A061DAW3"/>
<name>A0A061DAW3_BABBI</name>
<dbReference type="OMA" id="KQNICKF"/>
<evidence type="ECO:0000256" key="7">
    <source>
        <dbReference type="ARBA" id="ARBA00022892"/>
    </source>
</evidence>
<dbReference type="PANTHER" id="PTHR23284:SF0">
    <property type="entry name" value="PROLACTIN REGULATORY ELEMENT-BINDING PROTEIN"/>
    <property type="match status" value="1"/>
</dbReference>
<feature type="region of interest" description="Disordered" evidence="12">
    <location>
        <begin position="251"/>
        <end position="352"/>
    </location>
</feature>
<dbReference type="InterPro" id="IPR036322">
    <property type="entry name" value="WD40_repeat_dom_sf"/>
</dbReference>
<evidence type="ECO:0000256" key="9">
    <source>
        <dbReference type="ARBA" id="ARBA00022989"/>
    </source>
</evidence>
<evidence type="ECO:0000256" key="6">
    <source>
        <dbReference type="ARBA" id="ARBA00022824"/>
    </source>
</evidence>
<feature type="compositionally biased region" description="Polar residues" evidence="12">
    <location>
        <begin position="321"/>
        <end position="342"/>
    </location>
</feature>
<reference evidence="15" key="1">
    <citation type="submission" date="2014-06" db="EMBL/GenBank/DDBJ databases">
        <authorList>
            <person name="Aslett M."/>
            <person name="De Silva N."/>
        </authorList>
    </citation>
    <scope>NUCLEOTIDE SEQUENCE [LARGE SCALE GENOMIC DNA]</scope>
    <source>
        <strain evidence="15">Bond</strain>
    </source>
</reference>
<dbReference type="SUPFAM" id="SSF50978">
    <property type="entry name" value="WD40 repeat-like"/>
    <property type="match status" value="2"/>
</dbReference>
<dbReference type="GO" id="GO:0015031">
    <property type="term" value="P:protein transport"/>
    <property type="evidence" value="ECO:0007669"/>
    <property type="project" value="UniProtKB-KW"/>
</dbReference>
<proteinExistence type="predicted"/>
<keyword evidence="4 13" id="KW-0812">Transmembrane</keyword>
<evidence type="ECO:0000256" key="2">
    <source>
        <dbReference type="ARBA" id="ARBA00022448"/>
    </source>
</evidence>
<evidence type="ECO:0000256" key="13">
    <source>
        <dbReference type="SAM" id="Phobius"/>
    </source>
</evidence>
<dbReference type="KEGG" id="bbig:BBBOND_0212060"/>
<dbReference type="GO" id="GO:0003400">
    <property type="term" value="P:regulation of COPII vesicle coating"/>
    <property type="evidence" value="ECO:0007669"/>
    <property type="project" value="TreeGrafter"/>
</dbReference>
<dbReference type="Proteomes" id="UP000033188">
    <property type="component" value="Chromosome 2"/>
</dbReference>
<evidence type="ECO:0000256" key="12">
    <source>
        <dbReference type="SAM" id="MobiDB-lite"/>
    </source>
</evidence>
<keyword evidence="6" id="KW-0256">Endoplasmic reticulum</keyword>
<dbReference type="Gene3D" id="2.130.10.10">
    <property type="entry name" value="YVTN repeat-like/Quinoprotein amine dehydrogenase"/>
    <property type="match status" value="2"/>
</dbReference>
<evidence type="ECO:0000256" key="1">
    <source>
        <dbReference type="ARBA" id="ARBA00004389"/>
    </source>
</evidence>
<feature type="compositionally biased region" description="Low complexity" evidence="12">
    <location>
        <begin position="251"/>
        <end position="272"/>
    </location>
</feature>
<feature type="transmembrane region" description="Helical" evidence="13">
    <location>
        <begin position="537"/>
        <end position="557"/>
    </location>
</feature>
<dbReference type="EMBL" id="LK391708">
    <property type="protein sequence ID" value="CDR96064.1"/>
    <property type="molecule type" value="Genomic_DNA"/>
</dbReference>
<evidence type="ECO:0000256" key="4">
    <source>
        <dbReference type="ARBA" id="ARBA00022692"/>
    </source>
</evidence>
<evidence type="ECO:0000256" key="8">
    <source>
        <dbReference type="ARBA" id="ARBA00022927"/>
    </source>
</evidence>
<feature type="repeat" description="WD" evidence="11">
    <location>
        <begin position="124"/>
        <end position="147"/>
    </location>
</feature>
<keyword evidence="9 13" id="KW-1133">Transmembrane helix</keyword>
<dbReference type="GeneID" id="24564605"/>
<dbReference type="RefSeq" id="XP_012768250.1">
    <property type="nucleotide sequence ID" value="XM_012912796.1"/>
</dbReference>
<dbReference type="OrthoDB" id="10248252at2759"/>
<keyword evidence="15" id="KW-1185">Reference proteome</keyword>
<keyword evidence="3 11" id="KW-0853">WD repeat</keyword>
<comment type="subcellular location">
    <subcellularLocation>
        <location evidence="1">Endoplasmic reticulum membrane</location>
        <topology evidence="1">Single-pass membrane protein</topology>
    </subcellularLocation>
</comment>
<sequence>MGTVKLLSYPVYSMATDGRYLVTSGGGGGKEYGIKDCVEFHKVTCAGRRTDMSLAASSNDKLGILDTVQHIPMHDLWMGACGQSTVFFTTCQTRGVRIYGRVIVARSKDEPQQTAARFCAGVDMFVTGNSDGTVRIWGLTDSFLEKVAEMEDDPDSNKHPPLGYTDDLVLTYDVTPGDAEYGMSPMNSDSPESRPSAMPDDSTSGFALSTPGELTGLNESNPSTGIVGDSAVDHDLVCSSLESAAPMEGAASASADISRSDTSSGDVSSITGESSIVLDSNSVGGENEENNPSEADERRPTEESGIADGRPLLSEGGSAGRPSTSSEGTPSRTDQTDFYTDSDTPHRHCDSPHPSNVALKLVEYKCHDNEITDCDIAHDGKMALSISREQMVFYQLSPPKFLCKRRSSMRFKFGRFVNSNCRDGHYQMLTVEWEPRKPTDCVVSMWRYNAESGNLMLVKSASVGRAACSCMSLGVDDRHFALGFGTGAVGVYTTRSLQCVMLEQRHQLPVTDVVFLEDKLASSGADFYVIIKSFKRWPLAVVLMALVPILAYIVHILRQRIF</sequence>
<dbReference type="GO" id="GO:0005789">
    <property type="term" value="C:endoplasmic reticulum membrane"/>
    <property type="evidence" value="ECO:0007669"/>
    <property type="project" value="UniProtKB-SubCell"/>
</dbReference>
<evidence type="ECO:0000256" key="5">
    <source>
        <dbReference type="ARBA" id="ARBA00022737"/>
    </source>
</evidence>
<dbReference type="InterPro" id="IPR045260">
    <property type="entry name" value="Sec12-like"/>
</dbReference>
<dbReference type="InterPro" id="IPR001680">
    <property type="entry name" value="WD40_rpt"/>
</dbReference>
<dbReference type="GO" id="GO:0005085">
    <property type="term" value="F:guanyl-nucleotide exchange factor activity"/>
    <property type="evidence" value="ECO:0007669"/>
    <property type="project" value="InterPro"/>
</dbReference>
<organism evidence="14 15">
    <name type="scientific">Babesia bigemina</name>
    <dbReference type="NCBI Taxonomy" id="5866"/>
    <lineage>
        <taxon>Eukaryota</taxon>
        <taxon>Sar</taxon>
        <taxon>Alveolata</taxon>
        <taxon>Apicomplexa</taxon>
        <taxon>Aconoidasida</taxon>
        <taxon>Piroplasmida</taxon>
        <taxon>Babesiidae</taxon>
        <taxon>Babesia</taxon>
    </lineage>
</organism>
<keyword evidence="8" id="KW-0653">Protein transport</keyword>
<keyword evidence="2" id="KW-0813">Transport</keyword>
<evidence type="ECO:0000313" key="14">
    <source>
        <dbReference type="EMBL" id="CDR96064.1"/>
    </source>
</evidence>
<evidence type="ECO:0000313" key="15">
    <source>
        <dbReference type="Proteomes" id="UP000033188"/>
    </source>
</evidence>